<evidence type="ECO:0000256" key="1">
    <source>
        <dbReference type="SAM" id="Phobius"/>
    </source>
</evidence>
<evidence type="ECO:0008006" key="4">
    <source>
        <dbReference type="Google" id="ProtNLM"/>
    </source>
</evidence>
<sequence>MNGSLRSILYLATTIAILVLVFKFVSFMLPYVLIAALIIFIYRKIKGTLDYKKEKHEQGSVYTTKPSEEESPFDSEDGEIIDVDYKDVK</sequence>
<name>A0A8I0AFB9_9CLOT</name>
<dbReference type="EMBL" id="JACOOQ010000022">
    <property type="protein sequence ID" value="MBC5641047.1"/>
    <property type="molecule type" value="Genomic_DNA"/>
</dbReference>
<evidence type="ECO:0000313" key="3">
    <source>
        <dbReference type="Proteomes" id="UP000662088"/>
    </source>
</evidence>
<protein>
    <recommendedName>
        <fullName evidence="4">DUF4834 domain-containing protein</fullName>
    </recommendedName>
</protein>
<dbReference type="RefSeq" id="WP_186835533.1">
    <property type="nucleotide sequence ID" value="NZ_JACOOQ010000022.1"/>
</dbReference>
<reference evidence="2" key="1">
    <citation type="submission" date="2020-08" db="EMBL/GenBank/DDBJ databases">
        <title>Genome public.</title>
        <authorList>
            <person name="Liu C."/>
            <person name="Sun Q."/>
        </authorList>
    </citation>
    <scope>NUCLEOTIDE SEQUENCE</scope>
    <source>
        <strain evidence="2">NSJ-42</strain>
    </source>
</reference>
<dbReference type="Proteomes" id="UP000662088">
    <property type="component" value="Unassembled WGS sequence"/>
</dbReference>
<organism evidence="2 3">
    <name type="scientific">Clostridium lentum</name>
    <dbReference type="NCBI Taxonomy" id="2763037"/>
    <lineage>
        <taxon>Bacteria</taxon>
        <taxon>Bacillati</taxon>
        <taxon>Bacillota</taxon>
        <taxon>Clostridia</taxon>
        <taxon>Eubacteriales</taxon>
        <taxon>Clostridiaceae</taxon>
        <taxon>Clostridium</taxon>
    </lineage>
</organism>
<feature type="transmembrane region" description="Helical" evidence="1">
    <location>
        <begin position="15"/>
        <end position="42"/>
    </location>
</feature>
<keyword evidence="3" id="KW-1185">Reference proteome</keyword>
<proteinExistence type="predicted"/>
<dbReference type="AlphaFoldDB" id="A0A8I0AFB9"/>
<keyword evidence="1" id="KW-0812">Transmembrane</keyword>
<accession>A0A8I0AFB9</accession>
<keyword evidence="1" id="KW-0472">Membrane</keyword>
<evidence type="ECO:0000313" key="2">
    <source>
        <dbReference type="EMBL" id="MBC5641047.1"/>
    </source>
</evidence>
<keyword evidence="1" id="KW-1133">Transmembrane helix</keyword>
<comment type="caution">
    <text evidence="2">The sequence shown here is derived from an EMBL/GenBank/DDBJ whole genome shotgun (WGS) entry which is preliminary data.</text>
</comment>
<gene>
    <name evidence="2" type="ORF">H8R92_11610</name>
</gene>